<dbReference type="AlphaFoldDB" id="A0A1D8KCC2"/>
<dbReference type="EMBL" id="CP017448">
    <property type="protein sequence ID" value="AOV18586.1"/>
    <property type="molecule type" value="Genomic_DNA"/>
</dbReference>
<keyword evidence="2" id="KW-1185">Reference proteome</keyword>
<gene>
    <name evidence="1" type="ORF">BJI67_11145</name>
</gene>
<organism evidence="1 2">
    <name type="scientific">Acidihalobacter aeolianus</name>
    <dbReference type="NCBI Taxonomy" id="2792603"/>
    <lineage>
        <taxon>Bacteria</taxon>
        <taxon>Pseudomonadati</taxon>
        <taxon>Pseudomonadota</taxon>
        <taxon>Gammaproteobacteria</taxon>
        <taxon>Chromatiales</taxon>
        <taxon>Ectothiorhodospiraceae</taxon>
        <taxon>Acidihalobacter</taxon>
    </lineage>
</organism>
<evidence type="ECO:0000313" key="2">
    <source>
        <dbReference type="Proteomes" id="UP000095342"/>
    </source>
</evidence>
<evidence type="ECO:0000313" key="1">
    <source>
        <dbReference type="EMBL" id="AOV18586.1"/>
    </source>
</evidence>
<dbReference type="Proteomes" id="UP000095342">
    <property type="component" value="Chromosome"/>
</dbReference>
<protein>
    <submittedName>
        <fullName evidence="1">Uncharacterized protein</fullName>
    </submittedName>
</protein>
<accession>A0A1D8KCC2</accession>
<sequence length="78" mass="8602">MNPLPQGHGDDRIVQWHCFRNRSEAAGFAASIRLAEDQQVVGGQAEDSLGPLWWVGVRVDDLDHWGNRQAVNKHGASA</sequence>
<proteinExistence type="predicted"/>
<reference evidence="1 2" key="1">
    <citation type="submission" date="2016-09" db="EMBL/GenBank/DDBJ databases">
        <title>Acidihalobacter prosperus V6 (DSM14174).</title>
        <authorList>
            <person name="Khaleque H.N."/>
            <person name="Ramsay J.P."/>
            <person name="Murphy R.J.T."/>
            <person name="Kaksonen A.H."/>
            <person name="Boxall N.J."/>
            <person name="Watkin E.L.J."/>
        </authorList>
    </citation>
    <scope>NUCLEOTIDE SEQUENCE [LARGE SCALE GENOMIC DNA]</scope>
    <source>
        <strain evidence="1 2">V6</strain>
    </source>
</reference>
<name>A0A1D8KCC2_9GAMM</name>
<dbReference type="KEGG" id="aaeo:BJI67_11145"/>